<evidence type="ECO:0000313" key="9">
    <source>
        <dbReference type="Proteomes" id="UP000196581"/>
    </source>
</evidence>
<comment type="cofactor">
    <cofactor evidence="1 6">
        <name>pyridoxal 5'-phosphate</name>
        <dbReference type="ChEBI" id="CHEBI:597326"/>
    </cofactor>
</comment>
<dbReference type="GO" id="GO:0008483">
    <property type="term" value="F:transaminase activity"/>
    <property type="evidence" value="ECO:0007669"/>
    <property type="project" value="UniProtKB-KW"/>
</dbReference>
<evidence type="ECO:0000256" key="4">
    <source>
        <dbReference type="ARBA" id="ARBA00022679"/>
    </source>
</evidence>
<dbReference type="InterPro" id="IPR015422">
    <property type="entry name" value="PyrdxlP-dep_Trfase_small"/>
</dbReference>
<feature type="domain" description="Aminotransferase class I/classII large" evidence="7">
    <location>
        <begin position="35"/>
        <end position="383"/>
    </location>
</feature>
<dbReference type="Gene3D" id="3.40.640.10">
    <property type="entry name" value="Type I PLP-dependent aspartate aminotransferase-like (Major domain)"/>
    <property type="match status" value="1"/>
</dbReference>
<comment type="similarity">
    <text evidence="2 6">Belongs to the class-I pyridoxal-phosphate-dependent aminotransferase family.</text>
</comment>
<dbReference type="GO" id="GO:0006520">
    <property type="term" value="P:amino acid metabolic process"/>
    <property type="evidence" value="ECO:0007669"/>
    <property type="project" value="InterPro"/>
</dbReference>
<dbReference type="CDD" id="cd00609">
    <property type="entry name" value="AAT_like"/>
    <property type="match status" value="1"/>
</dbReference>
<dbReference type="EC" id="2.6.1.-" evidence="6"/>
<proteinExistence type="inferred from homology"/>
<dbReference type="SUPFAM" id="SSF53383">
    <property type="entry name" value="PLP-dependent transferases"/>
    <property type="match status" value="1"/>
</dbReference>
<dbReference type="InterPro" id="IPR015421">
    <property type="entry name" value="PyrdxlP-dep_Trfase_major"/>
</dbReference>
<dbReference type="InterPro" id="IPR015424">
    <property type="entry name" value="PyrdxlP-dep_Trfase"/>
</dbReference>
<evidence type="ECO:0000256" key="3">
    <source>
        <dbReference type="ARBA" id="ARBA00022576"/>
    </source>
</evidence>
<dbReference type="InterPro" id="IPR050596">
    <property type="entry name" value="AspAT/PAT-like"/>
</dbReference>
<dbReference type="PANTHER" id="PTHR46383">
    <property type="entry name" value="ASPARTATE AMINOTRANSFERASE"/>
    <property type="match status" value="1"/>
</dbReference>
<dbReference type="InterPro" id="IPR004839">
    <property type="entry name" value="Aminotransferase_I/II_large"/>
</dbReference>
<dbReference type="Gene3D" id="3.90.1150.10">
    <property type="entry name" value="Aspartate Aminotransferase, domain 1"/>
    <property type="match status" value="1"/>
</dbReference>
<keyword evidence="9" id="KW-1185">Reference proteome</keyword>
<dbReference type="PROSITE" id="PS00105">
    <property type="entry name" value="AA_TRANSFER_CLASS_1"/>
    <property type="match status" value="1"/>
</dbReference>
<name>A0A1X6WWP3_9MICO</name>
<accession>A0A1X6WWP3</accession>
<dbReference type="GO" id="GO:0030170">
    <property type="term" value="F:pyridoxal phosphate binding"/>
    <property type="evidence" value="ECO:0007669"/>
    <property type="project" value="InterPro"/>
</dbReference>
<protein>
    <recommendedName>
        <fullName evidence="6">Aminotransferase</fullName>
        <ecNumber evidence="6">2.6.1.-</ecNumber>
    </recommendedName>
</protein>
<dbReference type="RefSeq" id="WP_087003734.1">
    <property type="nucleotide sequence ID" value="NZ_FWFF01000001.1"/>
</dbReference>
<keyword evidence="3 6" id="KW-0032">Aminotransferase</keyword>
<dbReference type="InterPro" id="IPR004838">
    <property type="entry name" value="NHTrfase_class1_PyrdxlP-BS"/>
</dbReference>
<dbReference type="PANTHER" id="PTHR46383:SF1">
    <property type="entry name" value="ASPARTATE AMINOTRANSFERASE"/>
    <property type="match status" value="1"/>
</dbReference>
<dbReference type="EMBL" id="FWFF01000001">
    <property type="protein sequence ID" value="SLM90009.1"/>
    <property type="molecule type" value="Genomic_DNA"/>
</dbReference>
<dbReference type="AlphaFoldDB" id="A0A1X6WWP3"/>
<sequence length="393" mass="41729">MSHDDAAGPTASQMATTYPASVIRQVFERVAAFDDVTSLTVGEPDFDTPAHIVDAAVDSLRAGDTRYTPNAGIPELRDAVARLYSEQWGRDLQRENVVVTVGGQEGMFLALRTAVDPGDDVLVTDPSYANYQGQIHLMGARAVAVPLTEDNGFIVTADQVEAALTPQTKALILNSPANPLGAVVPEEELVRIAQLAREHDFLVVSDEVYERIIYDDVRHVSIAQAVPDFEHFLMVGSLSKSYAMTGWRVGYIVGPAHLLAATTHMKEGVTSCSPAFVQKAAVAALDGPQDALHAMVASYRSRRDLIVEGLSAIPGVSCTGANGAFYVFADIRPSGLSSAEFVERLLIDHRVAVIPGSAFGAQGEGFIRLSYATDEATITAGVAGIAALMASVA</sequence>
<keyword evidence="4 6" id="KW-0808">Transferase</keyword>
<gene>
    <name evidence="8" type="ORF">FM105_01780</name>
</gene>
<evidence type="ECO:0000259" key="7">
    <source>
        <dbReference type="Pfam" id="PF00155"/>
    </source>
</evidence>
<dbReference type="FunFam" id="3.40.640.10:FF:000033">
    <property type="entry name" value="Aspartate aminotransferase"/>
    <property type="match status" value="1"/>
</dbReference>
<organism evidence="8 9">
    <name type="scientific">Brevibacterium yomogidense</name>
    <dbReference type="NCBI Taxonomy" id="946573"/>
    <lineage>
        <taxon>Bacteria</taxon>
        <taxon>Bacillati</taxon>
        <taxon>Actinomycetota</taxon>
        <taxon>Actinomycetes</taxon>
        <taxon>Micrococcales</taxon>
        <taxon>Brevibacteriaceae</taxon>
        <taxon>Brevibacterium</taxon>
    </lineage>
</organism>
<reference evidence="9" key="1">
    <citation type="submission" date="2017-02" db="EMBL/GenBank/DDBJ databases">
        <authorList>
            <person name="Dridi B."/>
        </authorList>
    </citation>
    <scope>NUCLEOTIDE SEQUENCE [LARGE SCALE GENOMIC DNA]</scope>
    <source>
        <strain evidence="9">B Co 03.10</strain>
    </source>
</reference>
<dbReference type="Pfam" id="PF00155">
    <property type="entry name" value="Aminotran_1_2"/>
    <property type="match status" value="1"/>
</dbReference>
<evidence type="ECO:0000256" key="1">
    <source>
        <dbReference type="ARBA" id="ARBA00001933"/>
    </source>
</evidence>
<evidence type="ECO:0000256" key="6">
    <source>
        <dbReference type="RuleBase" id="RU000481"/>
    </source>
</evidence>
<keyword evidence="5" id="KW-0663">Pyridoxal phosphate</keyword>
<dbReference type="Proteomes" id="UP000196581">
    <property type="component" value="Unassembled WGS sequence"/>
</dbReference>
<evidence type="ECO:0000313" key="8">
    <source>
        <dbReference type="EMBL" id="SLM90009.1"/>
    </source>
</evidence>
<evidence type="ECO:0000256" key="2">
    <source>
        <dbReference type="ARBA" id="ARBA00007441"/>
    </source>
</evidence>
<evidence type="ECO:0000256" key="5">
    <source>
        <dbReference type="ARBA" id="ARBA00022898"/>
    </source>
</evidence>